<name>A0A834XNJ5_APHGI</name>
<dbReference type="InterPro" id="IPR038746">
    <property type="entry name" value="Atat"/>
</dbReference>
<comment type="catalytic activity">
    <reaction evidence="3">
        <text>L-lysyl-[alpha-tubulin] + acetyl-CoA = N(6)-acetyl-L-lysyl-[alpha-tubulin] + CoA + H(+)</text>
        <dbReference type="Rhea" id="RHEA:15277"/>
        <dbReference type="Rhea" id="RHEA-COMP:11278"/>
        <dbReference type="Rhea" id="RHEA-COMP:11279"/>
        <dbReference type="ChEBI" id="CHEBI:15378"/>
        <dbReference type="ChEBI" id="CHEBI:29969"/>
        <dbReference type="ChEBI" id="CHEBI:57287"/>
        <dbReference type="ChEBI" id="CHEBI:57288"/>
        <dbReference type="ChEBI" id="CHEBI:61930"/>
        <dbReference type="EC" id="2.3.1.108"/>
    </reaction>
</comment>
<comment type="function">
    <text evidence="3">Specifically acetylates 'Lys-40' in alpha-tubulin on the lumenal side of microtubules. Promotes microtubule destabilization and accelerates microtubule dynamics; this activity may be independent of acetylation activity. Acetylates alpha-tubulin with a slow enzymatic rate, due to a catalytic site that is not optimized for acetyl transfer. Enters the microtubule through each end and diffuses quickly throughout the lumen of microtubules. Acetylates only long/old microtubules because of its slow acetylation rate since it does not have time to act on dynamically unstable microtubules before the enzyme is released.</text>
</comment>
<feature type="binding site" evidence="3">
    <location>
        <begin position="121"/>
        <end position="134"/>
    </location>
    <ligand>
        <name>acetyl-CoA</name>
        <dbReference type="ChEBI" id="CHEBI:57288"/>
    </ligand>
</feature>
<proteinExistence type="inferred from homology"/>
<reference evidence="5 6" key="1">
    <citation type="submission" date="2020-08" db="EMBL/GenBank/DDBJ databases">
        <title>Aphidius gifuensis genome sequencing and assembly.</title>
        <authorList>
            <person name="Du Z."/>
        </authorList>
    </citation>
    <scope>NUCLEOTIDE SEQUENCE [LARGE SCALE GENOMIC DNA]</scope>
    <source>
        <strain evidence="5">YNYX2018</strain>
        <tissue evidence="5">Adults</tissue>
    </source>
</reference>
<evidence type="ECO:0000256" key="1">
    <source>
        <dbReference type="ARBA" id="ARBA00022679"/>
    </source>
</evidence>
<feature type="binding site" evidence="3">
    <location>
        <begin position="157"/>
        <end position="166"/>
    </location>
    <ligand>
        <name>acetyl-CoA</name>
        <dbReference type="ChEBI" id="CHEBI:57288"/>
    </ligand>
</feature>
<keyword evidence="2 3" id="KW-0012">Acyltransferase</keyword>
<feature type="site" description="Crucial for catalytic activity" evidence="3">
    <location>
        <position position="56"/>
    </location>
</feature>
<dbReference type="Pfam" id="PF05301">
    <property type="entry name" value="Acetyltransf_16"/>
    <property type="match status" value="1"/>
</dbReference>
<evidence type="ECO:0000256" key="3">
    <source>
        <dbReference type="HAMAP-Rule" id="MF_03130"/>
    </source>
</evidence>
<dbReference type="GO" id="GO:0019799">
    <property type="term" value="F:tubulin N-acetyltransferase activity"/>
    <property type="evidence" value="ECO:0007669"/>
    <property type="project" value="UniProtKB-UniRule"/>
</dbReference>
<evidence type="ECO:0000259" key="4">
    <source>
        <dbReference type="PROSITE" id="PS51730"/>
    </source>
</evidence>
<protein>
    <recommendedName>
        <fullName evidence="3">Alpha-tubulin N-acetyltransferase</fullName>
        <shortName evidence="3">Alpha-TAT</shortName>
        <shortName evidence="3">TAT</shortName>
        <ecNumber evidence="3">2.3.1.108</ecNumber>
    </recommendedName>
    <alternativeName>
        <fullName evidence="3">Acetyltransferase mec-17 homolog</fullName>
    </alternativeName>
</protein>
<dbReference type="PANTHER" id="PTHR12327">
    <property type="entry name" value="ALPHA-TUBULIN N-ACETYLTRANSFERASE 1"/>
    <property type="match status" value="1"/>
</dbReference>
<dbReference type="CDD" id="cd04301">
    <property type="entry name" value="NAT_SF"/>
    <property type="match status" value="1"/>
</dbReference>
<keyword evidence="6" id="KW-1185">Reference proteome</keyword>
<dbReference type="GO" id="GO:0005874">
    <property type="term" value="C:microtubule"/>
    <property type="evidence" value="ECO:0007669"/>
    <property type="project" value="InterPro"/>
</dbReference>
<dbReference type="HAMAP" id="MF_03130">
    <property type="entry name" value="mec17"/>
    <property type="match status" value="1"/>
</dbReference>
<organism evidence="5 6">
    <name type="scientific">Aphidius gifuensis</name>
    <name type="common">Parasitoid wasp</name>
    <dbReference type="NCBI Taxonomy" id="684658"/>
    <lineage>
        <taxon>Eukaryota</taxon>
        <taxon>Metazoa</taxon>
        <taxon>Ecdysozoa</taxon>
        <taxon>Arthropoda</taxon>
        <taxon>Hexapoda</taxon>
        <taxon>Insecta</taxon>
        <taxon>Pterygota</taxon>
        <taxon>Neoptera</taxon>
        <taxon>Endopterygota</taxon>
        <taxon>Hymenoptera</taxon>
        <taxon>Apocrita</taxon>
        <taxon>Ichneumonoidea</taxon>
        <taxon>Braconidae</taxon>
        <taxon>Aphidiinae</taxon>
        <taxon>Aphidius</taxon>
    </lineage>
</organism>
<comment type="similarity">
    <text evidence="3">Belongs to the acetyltransferase ATAT1 family.</text>
</comment>
<dbReference type="InterPro" id="IPR007965">
    <property type="entry name" value="GNAT_ATAT"/>
</dbReference>
<dbReference type="EC" id="2.3.1.108" evidence="3"/>
<accession>A0A834XNJ5</accession>
<dbReference type="Gene3D" id="3.40.630.30">
    <property type="match status" value="1"/>
</dbReference>
<dbReference type="GO" id="GO:0070507">
    <property type="term" value="P:regulation of microtubule cytoskeleton organization"/>
    <property type="evidence" value="ECO:0007669"/>
    <property type="project" value="UniProtKB-UniRule"/>
</dbReference>
<dbReference type="Proteomes" id="UP000639338">
    <property type="component" value="Unassembled WGS sequence"/>
</dbReference>
<feature type="domain" description="N-acetyltransferase" evidence="4">
    <location>
        <begin position="1"/>
        <end position="187"/>
    </location>
</feature>
<comment type="caution">
    <text evidence="5">The sequence shown here is derived from an EMBL/GenBank/DDBJ whole genome shotgun (WGS) entry which is preliminary data.</text>
</comment>
<evidence type="ECO:0000313" key="6">
    <source>
        <dbReference type="Proteomes" id="UP000639338"/>
    </source>
</evidence>
<evidence type="ECO:0000256" key="2">
    <source>
        <dbReference type="ARBA" id="ARBA00023315"/>
    </source>
</evidence>
<dbReference type="OrthoDB" id="447510at2759"/>
<sequence>MDFKFDVNKLFVKELNKITHTLIPTDFTSNPQELRDVQMKVSTILDDIGKASAIAQNLNQPVTSTSKLQDTDHIVYLLVDSSGNRGLGSILGFLKTGWKNLFLFDEAGLYHKLRTKCVLDFYVHESKQRMGLGKILYQHMLEEEHLQPEKLAIDRPSNKFLQFLQKHYGVHGIITQNNKFVVFKGFFDNVFLNGYCIFFFSTKMFIDLFGFSPDYLRISTDFSGFSTQLRLPEILFRSFFGKHAISYPATSRSSYGRYAAAKPTCSVANIIHDVPTLGLINEPTGSKN</sequence>
<keyword evidence="1 3" id="KW-0808">Transferase</keyword>
<dbReference type="AlphaFoldDB" id="A0A834XNJ5"/>
<dbReference type="EMBL" id="JACMRX010000006">
    <property type="protein sequence ID" value="KAF7987991.1"/>
    <property type="molecule type" value="Genomic_DNA"/>
</dbReference>
<evidence type="ECO:0000313" key="5">
    <source>
        <dbReference type="EMBL" id="KAF7987991.1"/>
    </source>
</evidence>
<dbReference type="PROSITE" id="PS51730">
    <property type="entry name" value="GNAT_ATAT"/>
    <property type="match status" value="1"/>
</dbReference>
<dbReference type="PANTHER" id="PTHR12327:SF0">
    <property type="entry name" value="ALPHA-TUBULIN N-ACETYLTRANSFERASE 1"/>
    <property type="match status" value="1"/>
</dbReference>
<gene>
    <name evidence="5" type="ORF">HCN44_004807</name>
</gene>
<dbReference type="GO" id="GO:0048666">
    <property type="term" value="P:neuron development"/>
    <property type="evidence" value="ECO:0007669"/>
    <property type="project" value="UniProtKB-UniRule"/>
</dbReference>